<dbReference type="AlphaFoldDB" id="A0A6A3LBA3"/>
<protein>
    <recommendedName>
        <fullName evidence="6">BZIP domain-containing protein</fullName>
    </recommendedName>
</protein>
<gene>
    <name evidence="2" type="ORF">PR002_g13999</name>
    <name evidence="3" type="ORF">PR003_g20668</name>
</gene>
<evidence type="ECO:0000313" key="3">
    <source>
        <dbReference type="EMBL" id="KAE9308754.1"/>
    </source>
</evidence>
<keyword evidence="4" id="KW-1185">Reference proteome</keyword>
<dbReference type="Proteomes" id="UP000435112">
    <property type="component" value="Unassembled WGS sequence"/>
</dbReference>
<evidence type="ECO:0000256" key="1">
    <source>
        <dbReference type="SAM" id="MobiDB-lite"/>
    </source>
</evidence>
<proteinExistence type="predicted"/>
<feature type="compositionally biased region" description="Polar residues" evidence="1">
    <location>
        <begin position="105"/>
        <end position="116"/>
    </location>
</feature>
<evidence type="ECO:0008006" key="6">
    <source>
        <dbReference type="Google" id="ProtNLM"/>
    </source>
</evidence>
<evidence type="ECO:0000313" key="5">
    <source>
        <dbReference type="Proteomes" id="UP000435112"/>
    </source>
</evidence>
<accession>A0A6A3LBA3</accession>
<name>A0A6A3LBA3_9STRA</name>
<feature type="region of interest" description="Disordered" evidence="1">
    <location>
        <begin position="91"/>
        <end position="116"/>
    </location>
</feature>
<dbReference type="EMBL" id="QXFT01001861">
    <property type="protein sequence ID" value="KAE9308754.1"/>
    <property type="molecule type" value="Genomic_DNA"/>
</dbReference>
<organism evidence="2 5">
    <name type="scientific">Phytophthora rubi</name>
    <dbReference type="NCBI Taxonomy" id="129364"/>
    <lineage>
        <taxon>Eukaryota</taxon>
        <taxon>Sar</taxon>
        <taxon>Stramenopiles</taxon>
        <taxon>Oomycota</taxon>
        <taxon>Peronosporomycetes</taxon>
        <taxon>Peronosporales</taxon>
        <taxon>Peronosporaceae</taxon>
        <taxon>Phytophthora</taxon>
    </lineage>
</organism>
<feature type="compositionally biased region" description="Low complexity" evidence="1">
    <location>
        <begin position="95"/>
        <end position="104"/>
    </location>
</feature>
<feature type="region of interest" description="Disordered" evidence="1">
    <location>
        <begin position="27"/>
        <end position="63"/>
    </location>
</feature>
<evidence type="ECO:0000313" key="2">
    <source>
        <dbReference type="EMBL" id="KAE9015197.1"/>
    </source>
</evidence>
<reference evidence="2 5" key="1">
    <citation type="submission" date="2018-09" db="EMBL/GenBank/DDBJ databases">
        <title>Genomic investigation of the strawberry pathogen Phytophthora fragariae indicates pathogenicity is determined by transcriptional variation in three key races.</title>
        <authorList>
            <person name="Adams T.M."/>
            <person name="Armitage A.D."/>
            <person name="Sobczyk M.K."/>
            <person name="Bates H.J."/>
            <person name="Dunwell J.M."/>
            <person name="Nellist C.F."/>
            <person name="Harrison R.J."/>
        </authorList>
    </citation>
    <scope>NUCLEOTIDE SEQUENCE [LARGE SCALE GENOMIC DNA]</scope>
    <source>
        <strain evidence="2 5">SCRP324</strain>
        <strain evidence="3 4">SCRP333</strain>
    </source>
</reference>
<evidence type="ECO:0000313" key="4">
    <source>
        <dbReference type="Proteomes" id="UP000434957"/>
    </source>
</evidence>
<dbReference type="EMBL" id="QXFU01000952">
    <property type="protein sequence ID" value="KAE9015197.1"/>
    <property type="molecule type" value="Genomic_DNA"/>
</dbReference>
<comment type="caution">
    <text evidence="2">The sequence shown here is derived from an EMBL/GenBank/DDBJ whole genome shotgun (WGS) entry which is preliminary data.</text>
</comment>
<dbReference type="OrthoDB" id="160631at2759"/>
<dbReference type="Proteomes" id="UP000434957">
    <property type="component" value="Unassembled WGS sequence"/>
</dbReference>
<sequence>MVESVKSKPTEIAKRVAIKAEPCEQKSPVKLLLSPVDTNEGGDGQLSADQLKKRRRNARDRKCSFAKRETMERMRKTVAALELQKQQLMEHVVASSPRRSNSSSIPTEQSAAPSFWSNQSSTSVTRADYVQLAAGIEEFRRQNAAMGQELTRRDLFNNSLRYRLASFSPLTCRGGTQPTQFTHAEGVACVRQTLEIIHDARQRYASEERFHNRPTFLGWSQYAERQGGVVTFGVKKLLRNVTPQQLMDRTWQLQTNEDNLQRLGPSHLRTHITLLQKISDDILIIDRHTEDQSRTDRRVVLRTVYVLFRISDADDSHTLGIKTLELPKADRMLWDDEVWWDIFYWIHVSPANCAAQDVATVTEFGGANSCTCEDLASSRLKELIFLVVRWETLAVAPFLLQQ</sequence>